<proteinExistence type="predicted"/>
<dbReference type="Pfam" id="PF14223">
    <property type="entry name" value="Retrotran_gag_2"/>
    <property type="match status" value="1"/>
</dbReference>
<dbReference type="InterPro" id="IPR043502">
    <property type="entry name" value="DNA/RNA_pol_sf"/>
</dbReference>
<dbReference type="Proteomes" id="UP001151760">
    <property type="component" value="Unassembled WGS sequence"/>
</dbReference>
<evidence type="ECO:0000256" key="8">
    <source>
        <dbReference type="ARBA" id="ARBA00022932"/>
    </source>
</evidence>
<accession>A0ABQ5C4D1</accession>
<dbReference type="SUPFAM" id="SSF56672">
    <property type="entry name" value="DNA/RNA polymerases"/>
    <property type="match status" value="1"/>
</dbReference>
<evidence type="ECO:0000313" key="14">
    <source>
        <dbReference type="Proteomes" id="UP001151760"/>
    </source>
</evidence>
<dbReference type="SUPFAM" id="SSF53098">
    <property type="entry name" value="Ribonuclease H-like"/>
    <property type="match status" value="1"/>
</dbReference>
<gene>
    <name evidence="13" type="ORF">Tco_0890784</name>
</gene>
<dbReference type="InterPro" id="IPR013103">
    <property type="entry name" value="RVT_2"/>
</dbReference>
<feature type="domain" description="Integrase catalytic" evidence="12">
    <location>
        <begin position="1090"/>
        <end position="1207"/>
    </location>
</feature>
<dbReference type="PROSITE" id="PS50994">
    <property type="entry name" value="INTEGRASE"/>
    <property type="match status" value="1"/>
</dbReference>
<comment type="caution">
    <text evidence="13">The sequence shown here is derived from an EMBL/GenBank/DDBJ whole genome shotgun (WGS) entry which is preliminary data.</text>
</comment>
<dbReference type="InterPro" id="IPR057670">
    <property type="entry name" value="SH3_retrovirus"/>
</dbReference>
<feature type="compositionally biased region" description="Polar residues" evidence="11">
    <location>
        <begin position="247"/>
        <end position="275"/>
    </location>
</feature>
<dbReference type="PANTHER" id="PTHR42648:SF11">
    <property type="entry name" value="TRANSPOSON TY4-P GAG-POL POLYPROTEIN"/>
    <property type="match status" value="1"/>
</dbReference>
<dbReference type="SMART" id="SM00343">
    <property type="entry name" value="ZnF_C2HC"/>
    <property type="match status" value="1"/>
</dbReference>
<keyword evidence="7" id="KW-0695">RNA-directed DNA polymerase</keyword>
<feature type="region of interest" description="Disordered" evidence="11">
    <location>
        <begin position="223"/>
        <end position="275"/>
    </location>
</feature>
<feature type="compositionally biased region" description="Basic and acidic residues" evidence="11">
    <location>
        <begin position="1971"/>
        <end position="1980"/>
    </location>
</feature>
<dbReference type="Gene3D" id="4.10.60.10">
    <property type="entry name" value="Zinc finger, CCHC-type"/>
    <property type="match status" value="1"/>
</dbReference>
<dbReference type="EMBL" id="BQNB010013839">
    <property type="protein sequence ID" value="GJT20847.1"/>
    <property type="molecule type" value="Genomic_DNA"/>
</dbReference>
<keyword evidence="6" id="KW-0229">DNA integration</keyword>
<name>A0ABQ5C4D1_9ASTR</name>
<feature type="region of interest" description="Disordered" evidence="11">
    <location>
        <begin position="1383"/>
        <end position="1408"/>
    </location>
</feature>
<dbReference type="Pfam" id="PF25597">
    <property type="entry name" value="SH3_retrovirus"/>
    <property type="match status" value="1"/>
</dbReference>
<keyword evidence="10" id="KW-0511">Multifunctional enzyme</keyword>
<dbReference type="InterPro" id="IPR036397">
    <property type="entry name" value="RNaseH_sf"/>
</dbReference>
<keyword evidence="9" id="KW-0233">DNA recombination</keyword>
<evidence type="ECO:0000256" key="10">
    <source>
        <dbReference type="ARBA" id="ARBA00023268"/>
    </source>
</evidence>
<keyword evidence="14" id="KW-1185">Reference proteome</keyword>
<dbReference type="Gene3D" id="3.30.420.10">
    <property type="entry name" value="Ribonuclease H-like superfamily/Ribonuclease H"/>
    <property type="match status" value="1"/>
</dbReference>
<feature type="compositionally biased region" description="Polar residues" evidence="11">
    <location>
        <begin position="757"/>
        <end position="783"/>
    </location>
</feature>
<evidence type="ECO:0000256" key="4">
    <source>
        <dbReference type="ARBA" id="ARBA00022801"/>
    </source>
</evidence>
<dbReference type="PANTHER" id="PTHR42648">
    <property type="entry name" value="TRANSPOSASE, PUTATIVE-RELATED"/>
    <property type="match status" value="1"/>
</dbReference>
<evidence type="ECO:0000256" key="5">
    <source>
        <dbReference type="ARBA" id="ARBA00022842"/>
    </source>
</evidence>
<evidence type="ECO:0000256" key="3">
    <source>
        <dbReference type="ARBA" id="ARBA00022759"/>
    </source>
</evidence>
<dbReference type="InterPro" id="IPR001584">
    <property type="entry name" value="Integrase_cat-core"/>
</dbReference>
<keyword evidence="5" id="KW-0460">Magnesium</keyword>
<evidence type="ECO:0000256" key="1">
    <source>
        <dbReference type="ARBA" id="ARBA00022722"/>
    </source>
</evidence>
<keyword evidence="3" id="KW-0255">Endonuclease</keyword>
<feature type="region of interest" description="Disordered" evidence="11">
    <location>
        <begin position="1971"/>
        <end position="2228"/>
    </location>
</feature>
<keyword evidence="8" id="KW-0808">Transferase</keyword>
<dbReference type="Pfam" id="PF13976">
    <property type="entry name" value="gag_pre-integrs"/>
    <property type="match status" value="1"/>
</dbReference>
<sequence>MSTLAEFMIVAGADNRPPMLDKPQYESWKSRMELYIQGKDNGRIILNSVENGPLVWPTVALENDTVRPKTYEELSDKEKLQADCDLKATNIVLQGLPPDVYALVNHHKVAKDIWDRVKLLMQGTSLSKQERECKLYDEFDKFSYVKGETLHQYYLRFAQLINDMNIIQMTMQPVQVNTKFLNSLPPEWGKFVTDVKLARDLHTSNYDQLYAYLEQHEYPQQFSPPTQHVYSSPPQSNPYGTPHHPQQYPTTYPTNLSHTQPSVTQNAYPPPTIQQQPQAEFPQIDSGLAVPTFLPGDDLIACMNKAMAFLSAVFTPRYPSTNNQLRSSSNPRNQATVQDGQAKVIKCYNCQGERHMARQCTQPKRRRDATWFKEKVLLVQAQAEGKELDEEQLAFLADPGVADGQVAQTITHNAAFQSDNLDAYDSDYVLSELNKLAEDFEKHFVPQQELSAEQKFCLQSSGKNSEEPSTSNTPVKIEVPSELPKVSFVNKSLKKLRFHLASFDKVVKVRTTPDAITEGLLDEITKVQTVFTQMEAAVEQCSVDKKCCEIQQKRFLIENDRLLDKIISQEIVNIVLNSSIIIYLKTHIQEKVFANASLKNELRKLKGKTVIDNVVSKPHATTIAPGMFKLNLEPLAPKVLKNKDAHLEYIKHSREHADILREIVKSVRALSPLDSNLESTCTYVQRIQEVLVYIRDTCPCLTRPGEKLVAVTPKNKDKKVRFADLITSLSNTQKHVDSHKPKDSNQPLLHSTGVISFTGASGSKPTGNTKKNRISQSSSSNKTNKVEDQSRSVKSRKNKKNGVAKNECNAYVIQSVLNVNSKYVCAICNKCLFDANHDKCVLDYVHDVNVLSKSKPPQCKNMKQIWKPTGKVYTEIGYKWKPTGRTFTLIGNKYRLTRFTSTKVVPLKETTTKLVVTPTQGLMVYNRRPKASKSVGCLNCSVFGNDRIAKIMGYGDYQIENVTIYRVYYIEGLSHNLFSVGQFCDSDLEVAFCKHTCFVRNLEGVDLLTGYQGTNLYTLSIGDMMKSSPICLLSKASKSKSWLWHRRLSHLNFGTINQLAKQGLVRGLPKLKFEKDHLCSACSLGKSKKQSHKPKSEDTNQEKLYLLHMDLCGPMRVESINRKKYILVIVDDYSRFTWVKFLRSKDEAPKFIIKFLKMIQVRLNATVRNIRTDNGTKFVNQTLRSYYEDVGISHETFVACTPQQNGAEAVAAACYTQNRSPIRLCHGKTPYELLHDRKPDLSYLHVFGALYYPTNDSEDLGKLKAKADVGIFIGYAPAKKAYRIYNRCTRRIMKTIHVDFDELTAMASEQSSSGPALYEITPGTLSSGLMPQPPSSTPFVPPTRDDRDTLLKLLFNEYFRPPPCVDHPVLEVAALVHVVSTGSPSSTSVDQDAPSPSTSQTPQASPSHVIAPGAEEADHDIEVVIPYNVHSVIQPPEHISKWTKDHLIENVIGDPSRPVSTRHQLQNEALFCYFDAFLSFVEPKIYKKALMKSYWIAAMQEELNKFERLKFWELVPRLDRVMIITLKWIYKVKLDELGGMLKNKARLVARGYHQEEGIDFKESFAPVARLKAICIFLAFAAHMNMVVYQMDVKTAFLNGILREEIYVSQPGGFVDLENPNHVYKLKKALYELKQAPRALYDLVSSFLLSQKFFKGTIDPTVFIRREGTNILLISQSPRGIFLNQSKYALEIVKKYGMETSNPIDTPMVEKSKLDADPQRKEVDPTHYRRMIGSLMYLTATKRIFRYLKGTINMGLWYSKDSCIALTAFADAYHAGCQDTIKSTSGSMQLLGDRLVSWFHKKTKEHLRSLSAVDSEVDKQVEYGMVELYFIRIEYQLADIFTKALGRERLDFLINKLGIRNAEVFRKILDICPRVEGEEFTKVQDDAATLTFLIDLGYKGPLHKYTSMENVDYPELIWEDFAFQIDHRKEKKSRCETMPFPRFTKFVRIGEDYQEYRLPIPDMMLNDKELVDVSDESEPKPAKKTTGSRSTKGVVIQDTPSAPKPKPATSKLKLKGVQSLTPEEQEVVDNMQALKESKKTSRRQPGTGGSSEGTSRIRGVPDKSTVVSVTSSEGTGTKLGVPDEEKVTFEENVILKWGSKNESERSDDSQLNFNDEENKDNDGDADDEGDDHVSDSQDTNDEDAETESDEDEIYKYKIQVHKDVDVEMKEAETVERDNKEKDEMTDATKADVEKTTEEKDSDEDEEKKDDTDDYKSINLEMTDDEETNDEFVHGDEQVKDDEDEEMLNAEVEDSGNVPHIQSPSFLIVHVLVIFEPSVLTPIPETPSVAPAITLLTPSSVSTIPPVPHQTTAPILTLPITTDAPTITTAVPESDALSAVQLRVAKLERMCLN</sequence>
<feature type="compositionally biased region" description="Basic and acidic residues" evidence="11">
    <location>
        <begin position="2098"/>
        <end position="2107"/>
    </location>
</feature>
<protein>
    <submittedName>
        <fullName evidence="13">Retrovirus-related pol polyprotein from transposon TNT 1-94</fullName>
    </submittedName>
</protein>
<keyword evidence="2" id="KW-0479">Metal-binding</keyword>
<feature type="compositionally biased region" description="Low complexity" evidence="11">
    <location>
        <begin position="1383"/>
        <end position="1407"/>
    </location>
</feature>
<keyword evidence="8" id="KW-0239">DNA-directed DNA polymerase</keyword>
<evidence type="ECO:0000313" key="13">
    <source>
        <dbReference type="EMBL" id="GJT20847.1"/>
    </source>
</evidence>
<feature type="compositionally biased region" description="Polar residues" evidence="11">
    <location>
        <begin position="223"/>
        <end position="239"/>
    </location>
</feature>
<evidence type="ECO:0000256" key="6">
    <source>
        <dbReference type="ARBA" id="ARBA00022908"/>
    </source>
</evidence>
<feature type="compositionally biased region" description="Low complexity" evidence="11">
    <location>
        <begin position="2063"/>
        <end position="2075"/>
    </location>
</feature>
<feature type="compositionally biased region" description="Basic and acidic residues" evidence="11">
    <location>
        <begin position="2159"/>
        <end position="2197"/>
    </location>
</feature>
<evidence type="ECO:0000259" key="12">
    <source>
        <dbReference type="PROSITE" id="PS50994"/>
    </source>
</evidence>
<feature type="compositionally biased region" description="Acidic residues" evidence="11">
    <location>
        <begin position="2113"/>
        <end position="2129"/>
    </location>
</feature>
<dbReference type="Pfam" id="PF00665">
    <property type="entry name" value="rve"/>
    <property type="match status" value="1"/>
</dbReference>
<organism evidence="13 14">
    <name type="scientific">Tanacetum coccineum</name>
    <dbReference type="NCBI Taxonomy" id="301880"/>
    <lineage>
        <taxon>Eukaryota</taxon>
        <taxon>Viridiplantae</taxon>
        <taxon>Streptophyta</taxon>
        <taxon>Embryophyta</taxon>
        <taxon>Tracheophyta</taxon>
        <taxon>Spermatophyta</taxon>
        <taxon>Magnoliopsida</taxon>
        <taxon>eudicotyledons</taxon>
        <taxon>Gunneridae</taxon>
        <taxon>Pentapetalae</taxon>
        <taxon>asterids</taxon>
        <taxon>campanulids</taxon>
        <taxon>Asterales</taxon>
        <taxon>Asteraceae</taxon>
        <taxon>Asteroideae</taxon>
        <taxon>Anthemideae</taxon>
        <taxon>Anthemidinae</taxon>
        <taxon>Tanacetum</taxon>
    </lineage>
</organism>
<feature type="compositionally biased region" description="Acidic residues" evidence="11">
    <location>
        <begin position="2137"/>
        <end position="2151"/>
    </location>
</feature>
<keyword evidence="1" id="KW-0540">Nuclease</keyword>
<dbReference type="InterPro" id="IPR001878">
    <property type="entry name" value="Znf_CCHC"/>
</dbReference>
<evidence type="ECO:0000256" key="7">
    <source>
        <dbReference type="ARBA" id="ARBA00022918"/>
    </source>
</evidence>
<feature type="region of interest" description="Disordered" evidence="11">
    <location>
        <begin position="757"/>
        <end position="801"/>
    </location>
</feature>
<keyword evidence="4" id="KW-0378">Hydrolase</keyword>
<evidence type="ECO:0000256" key="2">
    <source>
        <dbReference type="ARBA" id="ARBA00022723"/>
    </source>
</evidence>
<reference evidence="13" key="2">
    <citation type="submission" date="2022-01" db="EMBL/GenBank/DDBJ databases">
        <authorList>
            <person name="Yamashiro T."/>
            <person name="Shiraishi A."/>
            <person name="Satake H."/>
            <person name="Nakayama K."/>
        </authorList>
    </citation>
    <scope>NUCLEOTIDE SEQUENCE</scope>
</reference>
<dbReference type="InterPro" id="IPR039537">
    <property type="entry name" value="Retrotran_Ty1/copia-like"/>
</dbReference>
<dbReference type="InterPro" id="IPR025724">
    <property type="entry name" value="GAG-pre-integrase_dom"/>
</dbReference>
<reference evidence="13" key="1">
    <citation type="journal article" date="2022" name="Int. J. Mol. Sci.">
        <title>Draft Genome of Tanacetum Coccineum: Genomic Comparison of Closely Related Tanacetum-Family Plants.</title>
        <authorList>
            <person name="Yamashiro T."/>
            <person name="Shiraishi A."/>
            <person name="Nakayama K."/>
            <person name="Satake H."/>
        </authorList>
    </citation>
    <scope>NUCLEOTIDE SEQUENCE</scope>
</reference>
<dbReference type="Pfam" id="PF07727">
    <property type="entry name" value="RVT_2"/>
    <property type="match status" value="1"/>
</dbReference>
<dbReference type="InterPro" id="IPR012337">
    <property type="entry name" value="RNaseH-like_sf"/>
</dbReference>
<evidence type="ECO:0000256" key="9">
    <source>
        <dbReference type="ARBA" id="ARBA00023172"/>
    </source>
</evidence>
<keyword evidence="8" id="KW-0548">Nucleotidyltransferase</keyword>
<evidence type="ECO:0000256" key="11">
    <source>
        <dbReference type="SAM" id="MobiDB-lite"/>
    </source>
</evidence>